<dbReference type="PROSITE" id="PS51347">
    <property type="entry name" value="PHOSPHOTRIESTERASE_2"/>
    <property type="match status" value="1"/>
</dbReference>
<proteinExistence type="inferred from homology"/>
<dbReference type="RefSeq" id="WP_231820525.1">
    <property type="nucleotide sequence ID" value="NZ_CP082781.1"/>
</dbReference>
<evidence type="ECO:0000256" key="1">
    <source>
        <dbReference type="ARBA" id="ARBA00022723"/>
    </source>
</evidence>
<dbReference type="Pfam" id="PF02126">
    <property type="entry name" value="PTE"/>
    <property type="match status" value="1"/>
</dbReference>
<protein>
    <recommendedName>
        <fullName evidence="6">Phosphotriesterase</fullName>
    </recommendedName>
</protein>
<dbReference type="InterPro" id="IPR001559">
    <property type="entry name" value="Phosphotriesterase"/>
</dbReference>
<dbReference type="PANTHER" id="PTHR10819:SF3">
    <property type="entry name" value="PHOSPHOTRIESTERASE-RELATED PROTEIN"/>
    <property type="match status" value="1"/>
</dbReference>
<keyword evidence="5" id="KW-1185">Reference proteome</keyword>
<dbReference type="Gene3D" id="3.20.20.140">
    <property type="entry name" value="Metal-dependent hydrolases"/>
    <property type="match status" value="1"/>
</dbReference>
<comment type="caution">
    <text evidence="3">Lacks conserved residue(s) required for the propagation of feature annotation.</text>
</comment>
<keyword evidence="1" id="KW-0479">Metal-binding</keyword>
<dbReference type="PANTHER" id="PTHR10819">
    <property type="entry name" value="PHOSPHOTRIESTERASE-RELATED"/>
    <property type="match status" value="1"/>
</dbReference>
<comment type="similarity">
    <text evidence="3">Belongs to the metallo-dependent hydrolases superfamily. Phosphotriesterase family.</text>
</comment>
<evidence type="ECO:0000313" key="5">
    <source>
        <dbReference type="Proteomes" id="UP001199642"/>
    </source>
</evidence>
<evidence type="ECO:0000313" key="4">
    <source>
        <dbReference type="EMBL" id="UGS27024.1"/>
    </source>
</evidence>
<organism evidence="4 5">
    <name type="scientific">Microbacterium resistens</name>
    <dbReference type="NCBI Taxonomy" id="156977"/>
    <lineage>
        <taxon>Bacteria</taxon>
        <taxon>Bacillati</taxon>
        <taxon>Actinomycetota</taxon>
        <taxon>Actinomycetes</taxon>
        <taxon>Micrococcales</taxon>
        <taxon>Microbacteriaceae</taxon>
        <taxon>Microbacterium</taxon>
    </lineage>
</organism>
<evidence type="ECO:0000256" key="2">
    <source>
        <dbReference type="ARBA" id="ARBA00022801"/>
    </source>
</evidence>
<dbReference type="SUPFAM" id="SSF51556">
    <property type="entry name" value="Metallo-dependent hydrolases"/>
    <property type="match status" value="1"/>
</dbReference>
<keyword evidence="2" id="KW-0378">Hydrolase</keyword>
<dbReference type="Proteomes" id="UP001199642">
    <property type="component" value="Chromosome"/>
</dbReference>
<gene>
    <name evidence="4" type="ORF">K8F61_02090</name>
</gene>
<dbReference type="EMBL" id="CP082781">
    <property type="protein sequence ID" value="UGS27024.1"/>
    <property type="molecule type" value="Genomic_DNA"/>
</dbReference>
<evidence type="ECO:0008006" key="6">
    <source>
        <dbReference type="Google" id="ProtNLM"/>
    </source>
</evidence>
<name>A0ABY3RSJ7_9MICO</name>
<evidence type="ECO:0000256" key="3">
    <source>
        <dbReference type="PROSITE-ProRule" id="PRU00679"/>
    </source>
</evidence>
<dbReference type="InterPro" id="IPR032466">
    <property type="entry name" value="Metal_Hydrolase"/>
</dbReference>
<sequence>MPDVQTVLGPVAATDLGIVLPHEHLFNDLSAVLAPAAYPSTRALAAQDVAPEWQFLLREDPYCCPDNLAAKPIDDVVVEVAEFRRRGGGTIVDATGSPAIGRDPDGLAAVARATGANVVMSTGTYLQKLEGERLTARSVDAQVADILHDLTEGIGSGRIRAGVIGEVGVSPEFTPAERAALRAAGLAQREVPHVPMNIHMPGWQRRGHEVLDVLTEELGVAPDRIALAHSDPSGSDPDYQRALLDRGAILEFDMIGLDISFPGEGASPSPHETADAVAALIADGYGAQLMLSQDLFLKQMWRRNGGNGLSFVVSVFADLLRARGVDDAALHRLMVANPARWLSGEDLAAPSAA</sequence>
<accession>A0ABY3RSJ7</accession>
<reference evidence="4 5" key="1">
    <citation type="submission" date="2023-01" db="EMBL/GenBank/DDBJ databases">
        <title>Characterization of estradiol degrading bacteria Microbacterium sp. MZT7 and reveal degrading genes through genome analysis.</title>
        <authorList>
            <person name="Hao P."/>
            <person name="Gao Y."/>
        </authorList>
    </citation>
    <scope>NUCLEOTIDE SEQUENCE [LARGE SCALE GENOMIC DNA]</scope>
    <source>
        <strain evidence="4 5">MZT7</strain>
    </source>
</reference>